<feature type="region of interest" description="Disordered" evidence="1">
    <location>
        <begin position="120"/>
        <end position="144"/>
    </location>
</feature>
<feature type="region of interest" description="Disordered" evidence="1">
    <location>
        <begin position="176"/>
        <end position="210"/>
    </location>
</feature>
<dbReference type="Proteomes" id="UP001152622">
    <property type="component" value="Chromosome 7"/>
</dbReference>
<feature type="compositionally biased region" description="Polar residues" evidence="1">
    <location>
        <begin position="1"/>
        <end position="12"/>
    </location>
</feature>
<dbReference type="OrthoDB" id="10640309at2759"/>
<accession>A0A9Q1F8W2</accession>
<evidence type="ECO:0000313" key="3">
    <source>
        <dbReference type="Proteomes" id="UP001152622"/>
    </source>
</evidence>
<dbReference type="EMBL" id="JAINUF010000007">
    <property type="protein sequence ID" value="KAJ8353546.1"/>
    <property type="molecule type" value="Genomic_DNA"/>
</dbReference>
<comment type="caution">
    <text evidence="2">The sequence shown here is derived from an EMBL/GenBank/DDBJ whole genome shotgun (WGS) entry which is preliminary data.</text>
</comment>
<protein>
    <submittedName>
        <fullName evidence="2">Uncharacterized protein</fullName>
    </submittedName>
</protein>
<evidence type="ECO:0000313" key="2">
    <source>
        <dbReference type="EMBL" id="KAJ8353546.1"/>
    </source>
</evidence>
<evidence type="ECO:0000256" key="1">
    <source>
        <dbReference type="SAM" id="MobiDB-lite"/>
    </source>
</evidence>
<reference evidence="2" key="1">
    <citation type="journal article" date="2023" name="Science">
        <title>Genome structures resolve the early diversification of teleost fishes.</title>
        <authorList>
            <person name="Parey E."/>
            <person name="Louis A."/>
            <person name="Montfort J."/>
            <person name="Bouchez O."/>
            <person name="Roques C."/>
            <person name="Iampietro C."/>
            <person name="Lluch J."/>
            <person name="Castinel A."/>
            <person name="Donnadieu C."/>
            <person name="Desvignes T."/>
            <person name="Floi Bucao C."/>
            <person name="Jouanno E."/>
            <person name="Wen M."/>
            <person name="Mejri S."/>
            <person name="Dirks R."/>
            <person name="Jansen H."/>
            <person name="Henkel C."/>
            <person name="Chen W.J."/>
            <person name="Zahm M."/>
            <person name="Cabau C."/>
            <person name="Klopp C."/>
            <person name="Thompson A.W."/>
            <person name="Robinson-Rechavi M."/>
            <person name="Braasch I."/>
            <person name="Lecointre G."/>
            <person name="Bobe J."/>
            <person name="Postlethwait J.H."/>
            <person name="Berthelot C."/>
            <person name="Roest Crollius H."/>
            <person name="Guiguen Y."/>
        </authorList>
    </citation>
    <scope>NUCLEOTIDE SEQUENCE</scope>
    <source>
        <strain evidence="2">WJC10195</strain>
    </source>
</reference>
<proteinExistence type="predicted"/>
<sequence>MLRKQGLSSTETLGDPCMLPGSHQNRDASISAEHGGPLQLPIHKSEPSPAPLAQSAHPPTTLSRVAKIGLHQSRSPQMIGKEMGHNRTEITRKPHTSVHRYGAALKPTIALSAGTAKAVSISQRPTPPSKPKCGTSASVEPEQEHALERQVPSADPQRRELLQGFVALTSANDKGIISEGSPQSDGSLWPMASKRKRMPKREAQVPTHSEWEERIQKGTVAPDCTHVVKTTSELLEEAKYICGTGPGGKGEGQLQQMPPEETLTIVSAPMRDSRIMEQEEITVQVTKEPMEKALQVRNADIRESSGKKEFSSQQPLCHEDRCPSKLALQSPALFAVLNMADHLSESDSVTCSQDGITMVSALPQEVTQTDTMVVRGSTIVPVQRRVRDSHHCGLQRFSFLGTWMPKTSADEYKTIHHLCMTLTCQALPLDLQLSLQVCHAPSKLPSSCVFYQQRAASSHISNLPDRPRYSYKTVSTAVLGFNF</sequence>
<feature type="region of interest" description="Disordered" evidence="1">
    <location>
        <begin position="1"/>
        <end position="59"/>
    </location>
</feature>
<dbReference type="AlphaFoldDB" id="A0A9Q1F8W2"/>
<name>A0A9Q1F8W2_SYNKA</name>
<keyword evidence="3" id="KW-1185">Reference proteome</keyword>
<gene>
    <name evidence="2" type="ORF">SKAU_G00211130</name>
</gene>
<organism evidence="2 3">
    <name type="scientific">Synaphobranchus kaupii</name>
    <name type="common">Kaup's arrowtooth eel</name>
    <dbReference type="NCBI Taxonomy" id="118154"/>
    <lineage>
        <taxon>Eukaryota</taxon>
        <taxon>Metazoa</taxon>
        <taxon>Chordata</taxon>
        <taxon>Craniata</taxon>
        <taxon>Vertebrata</taxon>
        <taxon>Euteleostomi</taxon>
        <taxon>Actinopterygii</taxon>
        <taxon>Neopterygii</taxon>
        <taxon>Teleostei</taxon>
        <taxon>Anguilliformes</taxon>
        <taxon>Synaphobranchidae</taxon>
        <taxon>Synaphobranchus</taxon>
    </lineage>
</organism>